<dbReference type="AlphaFoldDB" id="A0A3B0NIV1"/>
<protein>
    <submittedName>
        <fullName evidence="5">RNA-binding protein, putative</fullName>
    </submittedName>
</protein>
<feature type="compositionally biased region" description="Basic and acidic residues" evidence="2">
    <location>
        <begin position="216"/>
        <end position="237"/>
    </location>
</feature>
<dbReference type="Pfam" id="PF00076">
    <property type="entry name" value="RRM_1"/>
    <property type="match status" value="1"/>
</dbReference>
<feature type="compositionally biased region" description="Basic residues" evidence="2">
    <location>
        <begin position="108"/>
        <end position="120"/>
    </location>
</feature>
<feature type="region of interest" description="Disordered" evidence="2">
    <location>
        <begin position="216"/>
        <end position="245"/>
    </location>
</feature>
<name>A0A3B0NIV1_THEAN</name>
<keyword evidence="1" id="KW-0694">RNA-binding</keyword>
<feature type="compositionally biased region" description="Basic and acidic residues" evidence="2">
    <location>
        <begin position="184"/>
        <end position="193"/>
    </location>
</feature>
<sequence length="245" mass="30233">MEKSTGYSTLLRNLRFSTSPQVVREAFEKFGKIRDVYLPLDFNTRRPRGFGFVEFYDKADALDAVRAMDNTELDGSVITCCIAQDRRKSPSSMRRFQRYRSRRDYRSRSRSYRGRSRSHARFRDDRRRGYSRDRSPRRHYDRRDNRGYRDRYDSDYARDGRRLRDRDFHDRDRDRNYRSYRNNGRSDRDEFRDDREDFRDGRDEFREDKPRYEDRHFDVDMDKDKLDNHNEDYRDYSPSRSRSNA</sequence>
<evidence type="ECO:0000256" key="2">
    <source>
        <dbReference type="SAM" id="MobiDB-lite"/>
    </source>
</evidence>
<dbReference type="EMBL" id="UIVS01000004">
    <property type="protein sequence ID" value="SVP95176.1"/>
    <property type="molecule type" value="Genomic_DNA"/>
</dbReference>
<evidence type="ECO:0000313" key="5">
    <source>
        <dbReference type="EMBL" id="SVP95176.1"/>
    </source>
</evidence>
<dbReference type="VEuPathDB" id="PiroplasmaDB:TA08200"/>
<feature type="compositionally biased region" description="Basic and acidic residues" evidence="2">
    <location>
        <begin position="141"/>
        <end position="153"/>
    </location>
</feature>
<dbReference type="InterPro" id="IPR012677">
    <property type="entry name" value="Nucleotide-bd_a/b_plait_sf"/>
</dbReference>
<organism evidence="5">
    <name type="scientific">Theileria annulata</name>
    <dbReference type="NCBI Taxonomy" id="5874"/>
    <lineage>
        <taxon>Eukaryota</taxon>
        <taxon>Sar</taxon>
        <taxon>Alveolata</taxon>
        <taxon>Apicomplexa</taxon>
        <taxon>Aconoidasida</taxon>
        <taxon>Piroplasmida</taxon>
        <taxon>Theileriidae</taxon>
        <taxon>Theileria</taxon>
    </lineage>
</organism>
<dbReference type="InterPro" id="IPR000504">
    <property type="entry name" value="RRM_dom"/>
</dbReference>
<dbReference type="SUPFAM" id="SSF54928">
    <property type="entry name" value="RNA-binding domain, RBD"/>
    <property type="match status" value="1"/>
</dbReference>
<reference evidence="5" key="1">
    <citation type="submission" date="2018-07" db="EMBL/GenBank/DDBJ databases">
        <authorList>
            <person name="Quirk P.G."/>
            <person name="Krulwich T.A."/>
        </authorList>
    </citation>
    <scope>NUCLEOTIDE SEQUENCE</scope>
    <source>
        <strain evidence="5">Anand</strain>
    </source>
</reference>
<evidence type="ECO:0000256" key="1">
    <source>
        <dbReference type="PROSITE-ProRule" id="PRU00176"/>
    </source>
</evidence>
<dbReference type="EMBL" id="UIVT01000004">
    <property type="protein sequence ID" value="SVP94331.1"/>
    <property type="molecule type" value="Genomic_DNA"/>
</dbReference>
<gene>
    <name evidence="4" type="ORF">TAT_000333400</name>
    <name evidence="5" type="ORF">TAV_000333200</name>
</gene>
<dbReference type="InterPro" id="IPR050441">
    <property type="entry name" value="RBM"/>
</dbReference>
<dbReference type="Gene3D" id="3.30.70.330">
    <property type="match status" value="1"/>
</dbReference>
<dbReference type="PANTHER" id="PTHR48034">
    <property type="entry name" value="TRANSFORMER-2 SEX-DETERMINING PROTEIN-RELATED"/>
    <property type="match status" value="1"/>
</dbReference>
<evidence type="ECO:0000313" key="4">
    <source>
        <dbReference type="EMBL" id="SVP94331.1"/>
    </source>
</evidence>
<dbReference type="GO" id="GO:0003723">
    <property type="term" value="F:RNA binding"/>
    <property type="evidence" value="ECO:0007669"/>
    <property type="project" value="UniProtKB-UniRule"/>
</dbReference>
<dbReference type="InterPro" id="IPR035979">
    <property type="entry name" value="RBD_domain_sf"/>
</dbReference>
<feature type="compositionally biased region" description="Basic and acidic residues" evidence="2">
    <location>
        <begin position="121"/>
        <end position="134"/>
    </location>
</feature>
<feature type="region of interest" description="Disordered" evidence="2">
    <location>
        <begin position="174"/>
        <end position="193"/>
    </location>
</feature>
<feature type="domain" description="RRM" evidence="3">
    <location>
        <begin position="7"/>
        <end position="85"/>
    </location>
</feature>
<dbReference type="SMART" id="SM00360">
    <property type="entry name" value="RRM"/>
    <property type="match status" value="1"/>
</dbReference>
<accession>A0A3B0NIV1</accession>
<feature type="region of interest" description="Disordered" evidence="2">
    <location>
        <begin position="89"/>
        <end position="153"/>
    </location>
</feature>
<evidence type="ECO:0000259" key="3">
    <source>
        <dbReference type="PROSITE" id="PS50102"/>
    </source>
</evidence>
<proteinExistence type="predicted"/>
<dbReference type="PROSITE" id="PS50102">
    <property type="entry name" value="RRM"/>
    <property type="match status" value="1"/>
</dbReference>